<dbReference type="PROSITE" id="PS51085">
    <property type="entry name" value="2FE2S_FER_2"/>
    <property type="match status" value="1"/>
</dbReference>
<dbReference type="CDD" id="cd00207">
    <property type="entry name" value="fer2"/>
    <property type="match status" value="1"/>
</dbReference>
<reference evidence="12 13" key="1">
    <citation type="submission" date="2023-08" db="EMBL/GenBank/DDBJ databases">
        <title>Implementing the SeqCode for naming new Mesorhizobium species isolated from Vachellia karroo root nodules.</title>
        <authorList>
            <person name="Van Lill M."/>
        </authorList>
    </citation>
    <scope>NUCLEOTIDE SEQUENCE [LARGE SCALE GENOMIC DNA]</scope>
    <source>
        <strain evidence="12 13">MSK 1335</strain>
    </source>
</reference>
<comment type="caution">
    <text evidence="12">The sequence shown here is derived from an EMBL/GenBank/DDBJ whole genome shotgun (WGS) entry which is preliminary data.</text>
</comment>
<evidence type="ECO:0000256" key="7">
    <source>
        <dbReference type="ARBA" id="ARBA00023004"/>
    </source>
</evidence>
<evidence type="ECO:0000256" key="1">
    <source>
        <dbReference type="ARBA" id="ARBA00001974"/>
    </source>
</evidence>
<comment type="cofactor">
    <cofactor evidence="1">
        <name>FAD</name>
        <dbReference type="ChEBI" id="CHEBI:57692"/>
    </cofactor>
</comment>
<evidence type="ECO:0000313" key="12">
    <source>
        <dbReference type="EMBL" id="MDX8524601.1"/>
    </source>
</evidence>
<dbReference type="SUPFAM" id="SSF52343">
    <property type="entry name" value="Ferredoxin reductase-like, C-terminal NADP-linked domain"/>
    <property type="match status" value="1"/>
</dbReference>
<evidence type="ECO:0000256" key="6">
    <source>
        <dbReference type="ARBA" id="ARBA00023002"/>
    </source>
</evidence>
<dbReference type="Pfam" id="PF00111">
    <property type="entry name" value="Fer2"/>
    <property type="match status" value="1"/>
</dbReference>
<evidence type="ECO:0000256" key="4">
    <source>
        <dbReference type="ARBA" id="ARBA00022723"/>
    </source>
</evidence>
<dbReference type="PANTHER" id="PTHR47354:SF6">
    <property type="entry name" value="NADH OXIDOREDUCTASE HCR"/>
    <property type="match status" value="1"/>
</dbReference>
<accession>A0ABU4ZGW8</accession>
<dbReference type="Pfam" id="PF00175">
    <property type="entry name" value="NAD_binding_1"/>
    <property type="match status" value="1"/>
</dbReference>
<dbReference type="PROSITE" id="PS51384">
    <property type="entry name" value="FAD_FR"/>
    <property type="match status" value="1"/>
</dbReference>
<dbReference type="SUPFAM" id="SSF54292">
    <property type="entry name" value="2Fe-2S ferredoxin-like"/>
    <property type="match status" value="1"/>
</dbReference>
<dbReference type="InterPro" id="IPR017938">
    <property type="entry name" value="Riboflavin_synthase-like_b-brl"/>
</dbReference>
<keyword evidence="6" id="KW-0560">Oxidoreductase</keyword>
<comment type="similarity">
    <text evidence="9">In the N-terminal section; belongs to the FAD-binding oxidoreductase type 6 family.</text>
</comment>
<keyword evidence="13" id="KW-1185">Reference proteome</keyword>
<evidence type="ECO:0000256" key="5">
    <source>
        <dbReference type="ARBA" id="ARBA00022827"/>
    </source>
</evidence>
<feature type="domain" description="2Fe-2S ferredoxin-type" evidence="10">
    <location>
        <begin position="268"/>
        <end position="352"/>
    </location>
</feature>
<dbReference type="Proteomes" id="UP001276840">
    <property type="component" value="Unassembled WGS sequence"/>
</dbReference>
<dbReference type="Gene3D" id="3.10.20.30">
    <property type="match status" value="1"/>
</dbReference>
<keyword evidence="2" id="KW-0285">Flavoprotein</keyword>
<keyword evidence="4" id="KW-0479">Metal-binding</keyword>
<keyword evidence="8" id="KW-0411">Iron-sulfur</keyword>
<dbReference type="InterPro" id="IPR050415">
    <property type="entry name" value="MRET"/>
</dbReference>
<dbReference type="InterPro" id="IPR006058">
    <property type="entry name" value="2Fe2S_fd_BS"/>
</dbReference>
<organism evidence="12 13">
    <name type="scientific">Mesorhizobium montanum</name>
    <dbReference type="NCBI Taxonomy" id="3072323"/>
    <lineage>
        <taxon>Bacteria</taxon>
        <taxon>Pseudomonadati</taxon>
        <taxon>Pseudomonadota</taxon>
        <taxon>Alphaproteobacteria</taxon>
        <taxon>Hyphomicrobiales</taxon>
        <taxon>Phyllobacteriaceae</taxon>
        <taxon>Mesorhizobium</taxon>
    </lineage>
</organism>
<dbReference type="PROSITE" id="PS00197">
    <property type="entry name" value="2FE2S_FER_1"/>
    <property type="match status" value="1"/>
</dbReference>
<dbReference type="EMBL" id="JAVIJF010000005">
    <property type="protein sequence ID" value="MDX8524601.1"/>
    <property type="molecule type" value="Genomic_DNA"/>
</dbReference>
<evidence type="ECO:0000256" key="2">
    <source>
        <dbReference type="ARBA" id="ARBA00022630"/>
    </source>
</evidence>
<dbReference type="Pfam" id="PF00970">
    <property type="entry name" value="FAD_binding_6"/>
    <property type="match status" value="1"/>
</dbReference>
<keyword evidence="5" id="KW-0274">FAD</keyword>
<proteinExistence type="inferred from homology"/>
<dbReference type="PRINTS" id="PR00410">
    <property type="entry name" value="PHEHYDRXLASE"/>
</dbReference>
<dbReference type="Gene3D" id="3.40.50.80">
    <property type="entry name" value="Nucleotide-binding domain of ferredoxin-NADP reductase (FNR) module"/>
    <property type="match status" value="1"/>
</dbReference>
<dbReference type="InterPro" id="IPR036010">
    <property type="entry name" value="2Fe-2S_ferredoxin-like_sf"/>
</dbReference>
<evidence type="ECO:0000259" key="10">
    <source>
        <dbReference type="PROSITE" id="PS51085"/>
    </source>
</evidence>
<dbReference type="InterPro" id="IPR001433">
    <property type="entry name" value="OxRdtase_FAD/NAD-bd"/>
</dbReference>
<sequence>MNVVPALAGNGACLDTSRLCICTDRIQETSDVVTLVFERIDGRGFKFLAGQFVTIRFCWNGEQFSRVFTIASPPSRPQRIALTIKAARDGKATRILHNHFGEGATVEISEAGGEFTLEGRAFHKALFLCAGSGITPFMSMLRSLNDAGSDLDIKFIQCARTPDDVLFEDELRNLARAPRLRVETVCSRVSGDPGASGRLTVAKLAELVPDASERTVFLCGPTAFMEAMRRHLLELRVPASGIFEEAFGTTLSGAIKPSGREDQCGEARTILFQRSGINGAVGVGQTILELAEAAGIHVETSCRMGLCGTCKVRLASGAVEMNDMGGLSDAERGAGFVLACCSTPTSDVAIDL</sequence>
<dbReference type="SUPFAM" id="SSF63380">
    <property type="entry name" value="Riboflavin synthase domain-like"/>
    <property type="match status" value="1"/>
</dbReference>
<evidence type="ECO:0000256" key="8">
    <source>
        <dbReference type="ARBA" id="ARBA00023014"/>
    </source>
</evidence>
<name>A0ABU4ZGW8_9HYPH</name>
<dbReference type="Gene3D" id="2.40.30.10">
    <property type="entry name" value="Translation factors"/>
    <property type="match status" value="1"/>
</dbReference>
<evidence type="ECO:0000259" key="11">
    <source>
        <dbReference type="PROSITE" id="PS51384"/>
    </source>
</evidence>
<evidence type="ECO:0000313" key="13">
    <source>
        <dbReference type="Proteomes" id="UP001276840"/>
    </source>
</evidence>
<dbReference type="InterPro" id="IPR017927">
    <property type="entry name" value="FAD-bd_FR_type"/>
</dbReference>
<dbReference type="RefSeq" id="WP_320232335.1">
    <property type="nucleotide sequence ID" value="NZ_JAVIJF010000005.1"/>
</dbReference>
<dbReference type="InterPro" id="IPR039261">
    <property type="entry name" value="FNR_nucleotide-bd"/>
</dbReference>
<evidence type="ECO:0000256" key="9">
    <source>
        <dbReference type="ARBA" id="ARBA00061434"/>
    </source>
</evidence>
<gene>
    <name evidence="12" type="ORF">RFM68_08785</name>
</gene>
<dbReference type="InterPro" id="IPR012675">
    <property type="entry name" value="Beta-grasp_dom_sf"/>
</dbReference>
<protein>
    <submittedName>
        <fullName evidence="12">Iron-sulfur cluster-binding domain-containing protein</fullName>
    </submittedName>
</protein>
<dbReference type="InterPro" id="IPR001041">
    <property type="entry name" value="2Fe-2S_ferredoxin-type"/>
</dbReference>
<keyword evidence="3" id="KW-0001">2Fe-2S</keyword>
<evidence type="ECO:0000256" key="3">
    <source>
        <dbReference type="ARBA" id="ARBA00022714"/>
    </source>
</evidence>
<feature type="domain" description="FAD-binding FR-type" evidence="11">
    <location>
        <begin position="15"/>
        <end position="118"/>
    </location>
</feature>
<keyword evidence="7" id="KW-0408">Iron</keyword>
<dbReference type="PANTHER" id="PTHR47354">
    <property type="entry name" value="NADH OXIDOREDUCTASE HCR"/>
    <property type="match status" value="1"/>
</dbReference>
<dbReference type="InterPro" id="IPR008333">
    <property type="entry name" value="Cbr1-like_FAD-bd_dom"/>
</dbReference>